<name>A0ABR1G5Y7_AURAN</name>
<evidence type="ECO:0000313" key="3">
    <source>
        <dbReference type="EMBL" id="KAK7248730.1"/>
    </source>
</evidence>
<keyword evidence="4" id="KW-1185">Reference proteome</keyword>
<protein>
    <submittedName>
        <fullName evidence="3">A1 phospholipase</fullName>
    </submittedName>
</protein>
<dbReference type="InterPro" id="IPR051218">
    <property type="entry name" value="Sec_MonoDiacylglyc_Lipase"/>
</dbReference>
<feature type="signal peptide" evidence="1">
    <location>
        <begin position="1"/>
        <end position="16"/>
    </location>
</feature>
<reference evidence="3 4" key="1">
    <citation type="submission" date="2024-03" db="EMBL/GenBank/DDBJ databases">
        <title>Aureococcus anophagefferens CCMP1851 and Kratosvirus quantuckense: Draft genome of a second virus-susceptible host strain in the model system.</title>
        <authorList>
            <person name="Chase E."/>
            <person name="Truchon A.R."/>
            <person name="Schepens W."/>
            <person name="Wilhelm S.W."/>
        </authorList>
    </citation>
    <scope>NUCLEOTIDE SEQUENCE [LARGE SCALE GENOMIC DNA]</scope>
    <source>
        <strain evidence="3 4">CCMP1851</strain>
    </source>
</reference>
<dbReference type="PANTHER" id="PTHR45856:SF25">
    <property type="entry name" value="FUNGAL LIPASE-LIKE DOMAIN-CONTAINING PROTEIN"/>
    <property type="match status" value="1"/>
</dbReference>
<feature type="domain" description="Fungal lipase-type" evidence="2">
    <location>
        <begin position="99"/>
        <end position="238"/>
    </location>
</feature>
<evidence type="ECO:0000313" key="4">
    <source>
        <dbReference type="Proteomes" id="UP001363151"/>
    </source>
</evidence>
<accession>A0ABR1G5Y7</accession>
<dbReference type="PANTHER" id="PTHR45856">
    <property type="entry name" value="ALPHA/BETA-HYDROLASES SUPERFAMILY PROTEIN"/>
    <property type="match status" value="1"/>
</dbReference>
<keyword evidence="1" id="KW-0732">Signal</keyword>
<dbReference type="InterPro" id="IPR002921">
    <property type="entry name" value="Fungal_lipase-type"/>
</dbReference>
<sequence length="301" mass="31259">MGRGLLVVLLAAAVSASNDRELLGAPPRTAVFDDARLPAAGALERLIYLAESSYCVGNASAPLLPSKLAAGSDRILAVVEARGARVVVGAAGDGGSLWVSFRGTENYENWIDNVKFVRVHPYDDPDVGVEDGFLRWYEGLKGGVAAALAAAAPGVAAARAPVHLVGHSAGGAVATLAAYDFLRGGVFSDALALASHATFGSPRVGNAEFVADFSARLGDVPSFRVTHADDVIPHLPQTELGFLHVPGELWQANDTAALVNCDDDDTKEDPTCSDSCAPLRCTSKADHLRYLGEPLGIAGCV</sequence>
<dbReference type="InterPro" id="IPR029058">
    <property type="entry name" value="AB_hydrolase_fold"/>
</dbReference>
<proteinExistence type="predicted"/>
<dbReference type="CDD" id="cd00519">
    <property type="entry name" value="Lipase_3"/>
    <property type="match status" value="1"/>
</dbReference>
<dbReference type="SUPFAM" id="SSF53474">
    <property type="entry name" value="alpha/beta-Hydrolases"/>
    <property type="match status" value="1"/>
</dbReference>
<comment type="caution">
    <text evidence="3">The sequence shown here is derived from an EMBL/GenBank/DDBJ whole genome shotgun (WGS) entry which is preliminary data.</text>
</comment>
<gene>
    <name evidence="3" type="ORF">SO694_00040282</name>
</gene>
<dbReference type="Pfam" id="PF01764">
    <property type="entry name" value="Lipase_3"/>
    <property type="match status" value="1"/>
</dbReference>
<organism evidence="3 4">
    <name type="scientific">Aureococcus anophagefferens</name>
    <name type="common">Harmful bloom alga</name>
    <dbReference type="NCBI Taxonomy" id="44056"/>
    <lineage>
        <taxon>Eukaryota</taxon>
        <taxon>Sar</taxon>
        <taxon>Stramenopiles</taxon>
        <taxon>Ochrophyta</taxon>
        <taxon>Pelagophyceae</taxon>
        <taxon>Pelagomonadales</taxon>
        <taxon>Pelagomonadaceae</taxon>
        <taxon>Aureococcus</taxon>
    </lineage>
</organism>
<dbReference type="Gene3D" id="3.40.50.1820">
    <property type="entry name" value="alpha/beta hydrolase"/>
    <property type="match status" value="1"/>
</dbReference>
<dbReference type="Proteomes" id="UP001363151">
    <property type="component" value="Unassembled WGS sequence"/>
</dbReference>
<evidence type="ECO:0000256" key="1">
    <source>
        <dbReference type="SAM" id="SignalP"/>
    </source>
</evidence>
<dbReference type="EMBL" id="JBBJCI010000087">
    <property type="protein sequence ID" value="KAK7248730.1"/>
    <property type="molecule type" value="Genomic_DNA"/>
</dbReference>
<evidence type="ECO:0000259" key="2">
    <source>
        <dbReference type="Pfam" id="PF01764"/>
    </source>
</evidence>
<feature type="chain" id="PRO_5045162790" evidence="1">
    <location>
        <begin position="17"/>
        <end position="301"/>
    </location>
</feature>